<reference evidence="4" key="1">
    <citation type="submission" date="2016-10" db="EMBL/GenBank/DDBJ databases">
        <authorList>
            <person name="Varghese N."/>
            <person name="Submissions S."/>
        </authorList>
    </citation>
    <scope>NUCLEOTIDE SEQUENCE [LARGE SCALE GENOMIC DNA]</scope>
    <source>
        <strain>GEY</strain>
        <strain evidence="4">DSM 9560</strain>
    </source>
</reference>
<feature type="domain" description="Putative auto-transporter adhesin head GIN" evidence="2">
    <location>
        <begin position="32"/>
        <end position="221"/>
    </location>
</feature>
<name>A0A1I2HHX7_9BACT</name>
<keyword evidence="1" id="KW-0732">Signal</keyword>
<evidence type="ECO:0000313" key="3">
    <source>
        <dbReference type="EMBL" id="SFF29118.1"/>
    </source>
</evidence>
<dbReference type="AlphaFoldDB" id="A0A1I2HHX7"/>
<dbReference type="Gene3D" id="2.160.20.120">
    <property type="match status" value="1"/>
</dbReference>
<evidence type="ECO:0000313" key="4">
    <source>
        <dbReference type="Proteomes" id="UP000199513"/>
    </source>
</evidence>
<dbReference type="Pfam" id="PF10988">
    <property type="entry name" value="DUF2807"/>
    <property type="match status" value="1"/>
</dbReference>
<feature type="signal peptide" evidence="1">
    <location>
        <begin position="1"/>
        <end position="22"/>
    </location>
</feature>
<accession>A0A1I2HHX7</accession>
<protein>
    <submittedName>
        <fullName evidence="3">Putative auto-transporter adhesin, head GIN domain</fullName>
    </submittedName>
</protein>
<dbReference type="STRING" id="1003.SAMN04488541_10245"/>
<gene>
    <name evidence="3" type="ORF">SAMN04488541_10245</name>
</gene>
<proteinExistence type="predicted"/>
<sequence>MKKIHTYFLVLIGLFLAFNVFAQSVDKQEVEPFKEVKIFGCLSVELVESDKETVEVELKSKRVYKEDVKISVSGRTLKVSLRYEDGLFRERNCDGAKAHIKISYKVLRKIQTSGGAEVKINSLVKGETFEAEVNTGSTLKMEVEVGQIWLEAHTGGELLVSGKADIEEVKVHTGGVLRAYDLICKEAYAKANTGGVAKLHVTSLIEASASIGGAISLKGNPSRQIINTSLGGDIDILR</sequence>
<dbReference type="Proteomes" id="UP000199513">
    <property type="component" value="Unassembled WGS sequence"/>
</dbReference>
<keyword evidence="4" id="KW-1185">Reference proteome</keyword>
<dbReference type="EMBL" id="FONY01000024">
    <property type="protein sequence ID" value="SFF29118.1"/>
    <property type="molecule type" value="Genomic_DNA"/>
</dbReference>
<organism evidence="3 4">
    <name type="scientific">Thermoflexibacter ruber</name>
    <dbReference type="NCBI Taxonomy" id="1003"/>
    <lineage>
        <taxon>Bacteria</taxon>
        <taxon>Pseudomonadati</taxon>
        <taxon>Bacteroidota</taxon>
        <taxon>Cytophagia</taxon>
        <taxon>Cytophagales</taxon>
        <taxon>Thermoflexibacteraceae</taxon>
        <taxon>Thermoflexibacter</taxon>
    </lineage>
</organism>
<dbReference type="InterPro" id="IPR021255">
    <property type="entry name" value="DUF2807"/>
</dbReference>
<dbReference type="RefSeq" id="WP_091546470.1">
    <property type="nucleotide sequence ID" value="NZ_FONY01000024.1"/>
</dbReference>
<feature type="chain" id="PRO_5011670029" evidence="1">
    <location>
        <begin position="23"/>
        <end position="238"/>
    </location>
</feature>
<evidence type="ECO:0000256" key="1">
    <source>
        <dbReference type="SAM" id="SignalP"/>
    </source>
</evidence>
<dbReference type="OrthoDB" id="704821at2"/>
<evidence type="ECO:0000259" key="2">
    <source>
        <dbReference type="Pfam" id="PF10988"/>
    </source>
</evidence>